<protein>
    <recommendedName>
        <fullName evidence="5">Protein O-linked-mannose beta-1,2-N-acetylglucosaminyltransferase 1</fullName>
    </recommendedName>
</protein>
<keyword evidence="7" id="KW-0328">Glycosyltransferase</keyword>
<dbReference type="Pfam" id="PF03071">
    <property type="entry name" value="GNT-I"/>
    <property type="match status" value="1"/>
</dbReference>
<proteinExistence type="inferred from homology"/>
<dbReference type="eggNOG" id="ENOG502QSG3">
    <property type="taxonomic scope" value="Eukaryota"/>
</dbReference>
<keyword evidence="6" id="KW-0597">Phosphoprotein</keyword>
<dbReference type="GO" id="GO:0047223">
    <property type="term" value="F:beta-1,3-galactosyl-O-glycosyl-glycoprotein beta-1,3-N-acetylglucosaminyltransferase activity"/>
    <property type="evidence" value="ECO:0007669"/>
    <property type="project" value="TreeGrafter"/>
</dbReference>
<evidence type="ECO:0000256" key="1">
    <source>
        <dbReference type="ARBA" id="ARBA00001936"/>
    </source>
</evidence>
<evidence type="ECO:0000256" key="13">
    <source>
        <dbReference type="ARBA" id="ARBA00023034"/>
    </source>
</evidence>
<keyword evidence="10" id="KW-0479">Metal-binding</keyword>
<dbReference type="PANTHER" id="PTHR46396">
    <property type="entry name" value="PROTEIN O-LINKED-MANNOSE BETA-1,2-N-ACETYLGLUCOSAMINYLTRANSFERASE 1"/>
    <property type="match status" value="1"/>
</dbReference>
<evidence type="ECO:0000256" key="8">
    <source>
        <dbReference type="ARBA" id="ARBA00022679"/>
    </source>
</evidence>
<feature type="transmembrane region" description="Helical" evidence="19">
    <location>
        <begin position="7"/>
        <end position="28"/>
    </location>
</feature>
<dbReference type="Pfam" id="PF15711">
    <property type="entry name" value="ILEI"/>
    <property type="match status" value="1"/>
</dbReference>
<keyword evidence="11" id="KW-0735">Signal-anchor</keyword>
<evidence type="ECO:0000259" key="20">
    <source>
        <dbReference type="Pfam" id="PF15711"/>
    </source>
</evidence>
<dbReference type="GO" id="GO:0046872">
    <property type="term" value="F:metal ion binding"/>
    <property type="evidence" value="ECO:0007669"/>
    <property type="project" value="UniProtKB-KW"/>
</dbReference>
<dbReference type="InterPro" id="IPR029044">
    <property type="entry name" value="Nucleotide-diphossugar_trans"/>
</dbReference>
<dbReference type="EMBL" id="GL832973">
    <property type="protein sequence ID" value="EGD75793.1"/>
    <property type="molecule type" value="Genomic_DNA"/>
</dbReference>
<evidence type="ECO:0000256" key="3">
    <source>
        <dbReference type="ARBA" id="ARBA00004922"/>
    </source>
</evidence>
<comment type="subunit">
    <text evidence="17">Interacts with DAG1 (via O-linked mannose moiety). Interacts (via transmembrane domain) with FKTN; the interaction is direct and is required for normal location in Golgi membranes.</text>
</comment>
<dbReference type="OrthoDB" id="440755at2759"/>
<dbReference type="InterPro" id="IPR039474">
    <property type="entry name" value="POMGNT1_PANDER-like"/>
</dbReference>
<keyword evidence="16" id="KW-0464">Manganese</keyword>
<keyword evidence="14 19" id="KW-0472">Membrane</keyword>
<dbReference type="GO" id="GO:0000139">
    <property type="term" value="C:Golgi membrane"/>
    <property type="evidence" value="ECO:0007669"/>
    <property type="project" value="UniProtKB-SubCell"/>
</dbReference>
<comment type="similarity">
    <text evidence="4">Belongs to the glycosyltransferase 13 family.</text>
</comment>
<dbReference type="GO" id="GO:0016266">
    <property type="term" value="P:protein O-linked glycosylation via N-acetyl-galactosamine"/>
    <property type="evidence" value="ECO:0007669"/>
    <property type="project" value="TreeGrafter"/>
</dbReference>
<dbReference type="KEGG" id="sre:PTSG_07911"/>
<dbReference type="STRING" id="946362.F2UGP3"/>
<evidence type="ECO:0000256" key="12">
    <source>
        <dbReference type="ARBA" id="ARBA00022989"/>
    </source>
</evidence>
<comment type="subcellular location">
    <subcellularLocation>
        <location evidence="2">Golgi apparatus membrane</location>
        <topology evidence="2">Single-pass type II membrane protein</topology>
    </subcellularLocation>
</comment>
<comment type="catalytic activity">
    <reaction evidence="18">
        <text>3-O-(alpha-D-mannosyl)-L-threonyl-[protein] + UDP-N-acetyl-alpha-D-glucosamine = 3-O-(N-acetyl-beta-D-glucosaminyl-(1-&gt;2)-alpha-D-mannosyl)-L-threonyl-[protein] + UDP + H(+)</text>
        <dbReference type="Rhea" id="RHEA:54128"/>
        <dbReference type="Rhea" id="RHEA-COMP:13547"/>
        <dbReference type="Rhea" id="RHEA-COMP:13802"/>
        <dbReference type="ChEBI" id="CHEBI:15378"/>
        <dbReference type="ChEBI" id="CHEBI:57705"/>
        <dbReference type="ChEBI" id="CHEBI:58223"/>
        <dbReference type="ChEBI" id="CHEBI:137323"/>
        <dbReference type="ChEBI" id="CHEBI:138067"/>
    </reaction>
</comment>
<dbReference type="PROSITE" id="PS52031">
    <property type="entry name" value="GG_LECTIN"/>
    <property type="match status" value="1"/>
</dbReference>
<dbReference type="OMA" id="NYETEIH"/>
<organism evidence="22">
    <name type="scientific">Salpingoeca rosetta (strain ATCC 50818 / BSB-021)</name>
    <dbReference type="NCBI Taxonomy" id="946362"/>
    <lineage>
        <taxon>Eukaryota</taxon>
        <taxon>Choanoflagellata</taxon>
        <taxon>Craspedida</taxon>
        <taxon>Salpingoecidae</taxon>
        <taxon>Salpingoeca</taxon>
    </lineage>
</organism>
<keyword evidence="15" id="KW-1015">Disulfide bond</keyword>
<keyword evidence="9 19" id="KW-0812">Transmembrane</keyword>
<accession>F2UGP3</accession>
<evidence type="ECO:0000313" key="22">
    <source>
        <dbReference type="Proteomes" id="UP000007799"/>
    </source>
</evidence>
<dbReference type="FunFam" id="3.90.550.10:FF:000252">
    <property type="entry name" value="Protein O-linked-mannose beta-1,2-N-acetylglucosaminyltransferase 1"/>
    <property type="match status" value="1"/>
</dbReference>
<dbReference type="InterPro" id="IPR004139">
    <property type="entry name" value="Glyco_trans_13"/>
</dbReference>
<evidence type="ECO:0000256" key="16">
    <source>
        <dbReference type="ARBA" id="ARBA00023211"/>
    </source>
</evidence>
<evidence type="ECO:0000256" key="9">
    <source>
        <dbReference type="ARBA" id="ARBA00022692"/>
    </source>
</evidence>
<gene>
    <name evidence="21" type="ORF">PTSG_07911</name>
</gene>
<dbReference type="FunCoup" id="F2UGP3">
    <property type="interactions" value="251"/>
</dbReference>
<reference evidence="21" key="1">
    <citation type="submission" date="2009-08" db="EMBL/GenBank/DDBJ databases">
        <title>Annotation of Salpingoeca rosetta.</title>
        <authorList>
            <consortium name="The Broad Institute Genome Sequencing Platform"/>
            <person name="Russ C."/>
            <person name="Cuomo C."/>
            <person name="Burger G."/>
            <person name="Gray M.W."/>
            <person name="Holland P.W.H."/>
            <person name="King N."/>
            <person name="Lang F.B.F."/>
            <person name="Roger A.J."/>
            <person name="Ruiz-Trillo I."/>
            <person name="Young S.K."/>
            <person name="Zeng Q."/>
            <person name="Gargeya S."/>
            <person name="Alvarado L."/>
            <person name="Berlin A."/>
            <person name="Chapman S.B."/>
            <person name="Chen Z."/>
            <person name="Freedman E."/>
            <person name="Gellesch M."/>
            <person name="Goldberg J."/>
            <person name="Griggs A."/>
            <person name="Gujja S."/>
            <person name="Heilman E."/>
            <person name="Heiman D."/>
            <person name="Howarth C."/>
            <person name="Mehta T."/>
            <person name="Neiman D."/>
            <person name="Pearson M."/>
            <person name="Roberts A."/>
            <person name="Saif S."/>
            <person name="Shea T."/>
            <person name="Shenoy N."/>
            <person name="Sisk P."/>
            <person name="Stolte C."/>
            <person name="Sykes S."/>
            <person name="White J."/>
            <person name="Yandava C."/>
            <person name="Haas B."/>
            <person name="Nusbaum C."/>
            <person name="Birren B."/>
        </authorList>
    </citation>
    <scope>NUCLEOTIDE SEQUENCE [LARGE SCALE GENOMIC DNA]</scope>
    <source>
        <strain evidence="21">ATCC 50818</strain>
    </source>
</reference>
<dbReference type="PANTHER" id="PTHR46396:SF1">
    <property type="entry name" value="PROTEIN O-LINKED-MANNOSE BETA-1,2-N-ACETYLGLUCOSAMINYLTRANSFERASE 1"/>
    <property type="match status" value="1"/>
</dbReference>
<evidence type="ECO:0000256" key="11">
    <source>
        <dbReference type="ARBA" id="ARBA00022968"/>
    </source>
</evidence>
<comment type="pathway">
    <text evidence="3">Protein modification; protein glycosylation.</text>
</comment>
<keyword evidence="22" id="KW-1185">Reference proteome</keyword>
<evidence type="ECO:0000313" key="21">
    <source>
        <dbReference type="EMBL" id="EGD75793.1"/>
    </source>
</evidence>
<evidence type="ECO:0000256" key="17">
    <source>
        <dbReference type="ARBA" id="ARBA00046887"/>
    </source>
</evidence>
<dbReference type="InParanoid" id="F2UGP3"/>
<keyword evidence="12 19" id="KW-1133">Transmembrane helix</keyword>
<dbReference type="InterPro" id="IPR052463">
    <property type="entry name" value="O-linked_mannose_GnT"/>
</dbReference>
<keyword evidence="8" id="KW-0808">Transferase</keyword>
<dbReference type="SUPFAM" id="SSF53448">
    <property type="entry name" value="Nucleotide-diphospho-sugar transferases"/>
    <property type="match status" value="1"/>
</dbReference>
<dbReference type="AlphaFoldDB" id="F2UGP3"/>
<dbReference type="Gene3D" id="3.90.550.10">
    <property type="entry name" value="Spore Coat Polysaccharide Biosynthesis Protein SpsA, Chain A"/>
    <property type="match status" value="1"/>
</dbReference>
<evidence type="ECO:0000256" key="10">
    <source>
        <dbReference type="ARBA" id="ARBA00022723"/>
    </source>
</evidence>
<evidence type="ECO:0000256" key="18">
    <source>
        <dbReference type="ARBA" id="ARBA00049045"/>
    </source>
</evidence>
<name>F2UGP3_SALR5</name>
<evidence type="ECO:0000256" key="19">
    <source>
        <dbReference type="SAM" id="Phobius"/>
    </source>
</evidence>
<evidence type="ECO:0000256" key="7">
    <source>
        <dbReference type="ARBA" id="ARBA00022676"/>
    </source>
</evidence>
<evidence type="ECO:0000256" key="15">
    <source>
        <dbReference type="ARBA" id="ARBA00023157"/>
    </source>
</evidence>
<comment type="cofactor">
    <cofactor evidence="1">
        <name>Mn(2+)</name>
        <dbReference type="ChEBI" id="CHEBI:29035"/>
    </cofactor>
</comment>
<evidence type="ECO:0000256" key="6">
    <source>
        <dbReference type="ARBA" id="ARBA00022553"/>
    </source>
</evidence>
<evidence type="ECO:0000256" key="14">
    <source>
        <dbReference type="ARBA" id="ARBA00023136"/>
    </source>
</evidence>
<dbReference type="UniPathway" id="UPA00378"/>
<dbReference type="InterPro" id="IPR039477">
    <property type="entry name" value="ILEI/PANDER_dom"/>
</dbReference>
<keyword evidence="13" id="KW-0333">Golgi apparatus</keyword>
<evidence type="ECO:0000256" key="2">
    <source>
        <dbReference type="ARBA" id="ARBA00004323"/>
    </source>
</evidence>
<evidence type="ECO:0000256" key="4">
    <source>
        <dbReference type="ARBA" id="ARBA00006492"/>
    </source>
</evidence>
<dbReference type="Proteomes" id="UP000007799">
    <property type="component" value="Unassembled WGS sequence"/>
</dbReference>
<feature type="domain" description="ILEI/PANDER" evidence="20">
    <location>
        <begin position="123"/>
        <end position="212"/>
    </location>
</feature>
<dbReference type="GeneID" id="16072274"/>
<dbReference type="RefSeq" id="XP_004991714.1">
    <property type="nucleotide sequence ID" value="XM_004991657.1"/>
</dbReference>
<sequence length="650" mass="73097">MAVSWRVLVNTVLLITVVGNFAFLYSMYNAPNRYHPEGHGTDVMTMYEDGDISIAGGRVNMATTTTTATTPQHTMAEAEDKRAHVQSSEPLRVRAYSSKALARISVNDDTVLEVGESAGEAGRGIHVAVINGHTGALMDTNKFDTYVEGADLRLLSYLRGIHPNRIVALAVRDEASFHLGNDARMELIKMGSIKIGQLQWRDTWAMVARVGSPDKTSDALARAPDFNHWGEGVEVSAEFERHAEDNGCNWPDTPHFKQRRAFCARYDGYGELCRCDHPPAIAPSPSPAPPLPNMATTPLVIMASENRPKYLLRSLRSLLAAQGCIPSNIVVSIDGVDKMEAEDVCKLVGVTAMRHRPTSEKNGRISQHYKFALTAMFDRFKDAEHVIVMEEDLDAAPDFFRFFSTALPLLKSDPTLYCISAWNDQGYTHSTGDVTRLYRVETMPGLGWLLSRRLYKQELEPRWPGPDKLWDWDMWMRMNENRKDRECIVPDVSRTFHFGATGLNVNDYFQKLYFAKHRLNDDPTAVVNTQDMTAEAYDAALRRQIAASHILDTQQPCGTMVPDALENTNTPLVLYMTMKSAGDHETWLQLAKCWHLWDLDVRGFHKGVWRFYRKGNPIAVVGTPYSPFSSHKPDALEPLFMAAPKKKQTR</sequence>
<dbReference type="CDD" id="cd13937">
    <property type="entry name" value="PANDER_GnT-1_2_like"/>
    <property type="match status" value="1"/>
</dbReference>
<evidence type="ECO:0000256" key="5">
    <source>
        <dbReference type="ARBA" id="ARBA00021956"/>
    </source>
</evidence>